<dbReference type="InterPro" id="IPR016035">
    <property type="entry name" value="Acyl_Trfase/lysoPLipase"/>
</dbReference>
<dbReference type="GO" id="GO:0004315">
    <property type="term" value="F:3-oxoacyl-[acyl-carrier-protein] synthase activity"/>
    <property type="evidence" value="ECO:0007669"/>
    <property type="project" value="InterPro"/>
</dbReference>
<dbReference type="Gene3D" id="3.40.50.12780">
    <property type="entry name" value="N-terminal domain of ligase-like"/>
    <property type="match status" value="1"/>
</dbReference>
<evidence type="ECO:0000259" key="8">
    <source>
        <dbReference type="PROSITE" id="PS52004"/>
    </source>
</evidence>
<dbReference type="InterPro" id="IPR018201">
    <property type="entry name" value="Ketoacyl_synth_AS"/>
</dbReference>
<dbReference type="InterPro" id="IPR000873">
    <property type="entry name" value="AMP-dep_synth/lig_dom"/>
</dbReference>
<dbReference type="InterPro" id="IPR014043">
    <property type="entry name" value="Acyl_transferase_dom"/>
</dbReference>
<dbReference type="GO" id="GO:0005737">
    <property type="term" value="C:cytoplasm"/>
    <property type="evidence" value="ECO:0007669"/>
    <property type="project" value="TreeGrafter"/>
</dbReference>
<accession>A0A380JCB5</accession>
<protein>
    <submittedName>
        <fullName evidence="9">Bacitracin synthetase 1, BacA</fullName>
        <ecNumber evidence="9">2.3.1.-</ecNumber>
    </submittedName>
</protein>
<evidence type="ECO:0000256" key="5">
    <source>
        <dbReference type="ARBA" id="ARBA00023194"/>
    </source>
</evidence>
<dbReference type="SMART" id="SM00825">
    <property type="entry name" value="PKS_KS"/>
    <property type="match status" value="2"/>
</dbReference>
<dbReference type="SUPFAM" id="SSF53901">
    <property type="entry name" value="Thiolase-like"/>
    <property type="match status" value="2"/>
</dbReference>
<dbReference type="InterPro" id="IPR016039">
    <property type="entry name" value="Thiolase-like"/>
</dbReference>
<dbReference type="GO" id="GO:0031177">
    <property type="term" value="F:phosphopantetheine binding"/>
    <property type="evidence" value="ECO:0007669"/>
    <property type="project" value="InterPro"/>
</dbReference>
<dbReference type="SUPFAM" id="SSF55048">
    <property type="entry name" value="Probable ACP-binding domain of malonyl-CoA ACP transacylase"/>
    <property type="match status" value="1"/>
</dbReference>
<dbReference type="Gene3D" id="1.10.1240.100">
    <property type="match status" value="1"/>
</dbReference>
<dbReference type="GO" id="GO:0044550">
    <property type="term" value="P:secondary metabolite biosynthetic process"/>
    <property type="evidence" value="ECO:0007669"/>
    <property type="project" value="TreeGrafter"/>
</dbReference>
<evidence type="ECO:0000259" key="7">
    <source>
        <dbReference type="PROSITE" id="PS50075"/>
    </source>
</evidence>
<dbReference type="Gene3D" id="3.40.366.10">
    <property type="entry name" value="Malonyl-Coenzyme A Acyl Carrier Protein, domain 2"/>
    <property type="match status" value="1"/>
</dbReference>
<dbReference type="InterPro" id="IPR020806">
    <property type="entry name" value="PKS_PP-bd"/>
</dbReference>
<dbReference type="SUPFAM" id="SSF56801">
    <property type="entry name" value="Acetyl-CoA synthetase-like"/>
    <property type="match status" value="3"/>
</dbReference>
<dbReference type="Pfam" id="PF00668">
    <property type="entry name" value="Condensation"/>
    <property type="match status" value="4"/>
</dbReference>
<dbReference type="Pfam" id="PF00698">
    <property type="entry name" value="Acyl_transf_1"/>
    <property type="match status" value="1"/>
</dbReference>
<dbReference type="OrthoDB" id="2203144at2"/>
<dbReference type="NCBIfam" id="TIGR01733">
    <property type="entry name" value="AA-adenyl-dom"/>
    <property type="match status" value="3"/>
</dbReference>
<feature type="domain" description="Carrier" evidence="7">
    <location>
        <begin position="4882"/>
        <end position="4956"/>
    </location>
</feature>
<proteinExistence type="inferred from homology"/>
<dbReference type="PROSITE" id="PS50075">
    <property type="entry name" value="CARRIER"/>
    <property type="match status" value="5"/>
</dbReference>
<dbReference type="SUPFAM" id="SSF52151">
    <property type="entry name" value="FabD/lysophospholipase-like"/>
    <property type="match status" value="1"/>
</dbReference>
<dbReference type="InterPro" id="IPR020841">
    <property type="entry name" value="PKS_Beta-ketoAc_synthase_dom"/>
</dbReference>
<feature type="domain" description="Carrier" evidence="7">
    <location>
        <begin position="1965"/>
        <end position="2040"/>
    </location>
</feature>
<dbReference type="Pfam" id="PF00109">
    <property type="entry name" value="ketoacyl-synt"/>
    <property type="match status" value="2"/>
</dbReference>
<dbReference type="CDD" id="cd05930">
    <property type="entry name" value="A_NRPS"/>
    <property type="match status" value="2"/>
</dbReference>
<dbReference type="EMBL" id="UHFA01000002">
    <property type="protein sequence ID" value="SUN35304.1"/>
    <property type="molecule type" value="Genomic_DNA"/>
</dbReference>
<dbReference type="Pfam" id="PF00550">
    <property type="entry name" value="PP-binding"/>
    <property type="match status" value="5"/>
</dbReference>
<keyword evidence="4 9" id="KW-0808">Transferase</keyword>
<evidence type="ECO:0000256" key="6">
    <source>
        <dbReference type="ARBA" id="ARBA00029443"/>
    </source>
</evidence>
<dbReference type="PROSITE" id="PS00606">
    <property type="entry name" value="KS3_1"/>
    <property type="match status" value="2"/>
</dbReference>
<dbReference type="InterPro" id="IPR009081">
    <property type="entry name" value="PP-bd_ACP"/>
</dbReference>
<dbReference type="FunFam" id="3.40.50.980:FF:000001">
    <property type="entry name" value="Non-ribosomal peptide synthetase"/>
    <property type="match status" value="1"/>
</dbReference>
<feature type="domain" description="Carrier" evidence="7">
    <location>
        <begin position="3023"/>
        <end position="3098"/>
    </location>
</feature>
<dbReference type="InterPro" id="IPR001242">
    <property type="entry name" value="Condensation_dom"/>
</dbReference>
<keyword evidence="10" id="KW-1185">Reference proteome</keyword>
<dbReference type="CDD" id="cd19531">
    <property type="entry name" value="LCL_NRPS-like"/>
    <property type="match status" value="2"/>
</dbReference>
<dbReference type="GO" id="GO:0006633">
    <property type="term" value="P:fatty acid biosynthetic process"/>
    <property type="evidence" value="ECO:0007669"/>
    <property type="project" value="InterPro"/>
</dbReference>
<dbReference type="InterPro" id="IPR010071">
    <property type="entry name" value="AA_adenyl_dom"/>
</dbReference>
<dbReference type="GO" id="GO:0017000">
    <property type="term" value="P:antibiotic biosynthetic process"/>
    <property type="evidence" value="ECO:0007669"/>
    <property type="project" value="UniProtKB-KW"/>
</dbReference>
<dbReference type="InterPro" id="IPR042099">
    <property type="entry name" value="ANL_N_sf"/>
</dbReference>
<dbReference type="InterPro" id="IPR001227">
    <property type="entry name" value="Ac_transferase_dom_sf"/>
</dbReference>
<dbReference type="InterPro" id="IPR014031">
    <property type="entry name" value="Ketoacyl_synth_C"/>
</dbReference>
<dbReference type="Pfam" id="PF02801">
    <property type="entry name" value="Ketoacyl-synt_C"/>
    <property type="match status" value="2"/>
</dbReference>
<evidence type="ECO:0000313" key="9">
    <source>
        <dbReference type="EMBL" id="SUN35304.1"/>
    </source>
</evidence>
<dbReference type="SMART" id="SM00827">
    <property type="entry name" value="PKS_AT"/>
    <property type="match status" value="1"/>
</dbReference>
<feature type="domain" description="Carrier" evidence="7">
    <location>
        <begin position="971"/>
        <end position="1046"/>
    </location>
</feature>
<keyword evidence="2" id="KW-0596">Phosphopantetheine</keyword>
<dbReference type="Gene3D" id="3.30.70.3290">
    <property type="match status" value="1"/>
</dbReference>
<keyword evidence="9" id="KW-0012">Acyltransferase</keyword>
<name>A0A380JCB5_STRDO</name>
<feature type="domain" description="Ketosynthase family 3 (KS3)" evidence="8">
    <location>
        <begin position="1065"/>
        <end position="1491"/>
    </location>
</feature>
<feature type="domain" description="Carrier" evidence="7">
    <location>
        <begin position="3835"/>
        <end position="3910"/>
    </location>
</feature>
<keyword evidence="5" id="KW-0045">Antibiotic biosynthesis</keyword>
<evidence type="ECO:0000256" key="3">
    <source>
        <dbReference type="ARBA" id="ARBA00022553"/>
    </source>
</evidence>
<dbReference type="EC" id="2.3.1.-" evidence="9"/>
<dbReference type="Pfam" id="PF16197">
    <property type="entry name" value="KAsynt_C_assoc"/>
    <property type="match status" value="2"/>
</dbReference>
<keyword evidence="3" id="KW-0597">Phosphoprotein</keyword>
<comment type="similarity">
    <text evidence="6">In the C-terminal section; belongs to the NRP synthetase family.</text>
</comment>
<dbReference type="CDD" id="cd12117">
    <property type="entry name" value="A_NRPS_Srf_like"/>
    <property type="match status" value="1"/>
</dbReference>
<dbReference type="CDD" id="cd00833">
    <property type="entry name" value="PKS"/>
    <property type="match status" value="2"/>
</dbReference>
<dbReference type="SUPFAM" id="SSF47336">
    <property type="entry name" value="ACP-like"/>
    <property type="match status" value="5"/>
</dbReference>
<dbReference type="InterPro" id="IPR016036">
    <property type="entry name" value="Malonyl_transacylase_ACP-bd"/>
</dbReference>
<evidence type="ECO:0000256" key="2">
    <source>
        <dbReference type="ARBA" id="ARBA00022450"/>
    </source>
</evidence>
<dbReference type="Gene3D" id="3.30.559.30">
    <property type="entry name" value="Nonribosomal peptide synthetase, condensation domain"/>
    <property type="match status" value="3"/>
</dbReference>
<dbReference type="Gene3D" id="2.30.38.10">
    <property type="entry name" value="Luciferase, Domain 3"/>
    <property type="match status" value="2"/>
</dbReference>
<dbReference type="InterPro" id="IPR036736">
    <property type="entry name" value="ACP-like_sf"/>
</dbReference>
<dbReference type="SMART" id="SM00823">
    <property type="entry name" value="PKS_PP"/>
    <property type="match status" value="3"/>
</dbReference>
<reference evidence="9 10" key="1">
    <citation type="submission" date="2018-06" db="EMBL/GenBank/DDBJ databases">
        <authorList>
            <consortium name="Pathogen Informatics"/>
            <person name="Doyle S."/>
        </authorList>
    </citation>
    <scope>NUCLEOTIDE SEQUENCE [LARGE SCALE GENOMIC DNA]</scope>
    <source>
        <strain evidence="10">NCTC 11391</strain>
    </source>
</reference>
<sequence>MSYSVKMSEMQKGIYYECCTGHHLDYNISVSLEMANCLDIEKFEYAVNFAAAEQEALSMSVNSDDELSMIVNDDVYVPVRTVYSKTEAETEAIVSEIYSTPFDLFKAPLLSVNYIKAEESRDILVLSMHHMISDGISLDLFVKRLFSLYDALVKNESPEVNFKSNKTFSNFIERENRKLENGDYSLEKEYWTNLTKGISSPEIIRNLSESNQVIEEKNNCGEINILLGKDLYARSQDCARTLEVSEYMFHLAVFMATISLVTDKEKFAVSSPFTFRETEEDEQAVGCYIYYYPLVYQFKSSTSFSSVIGKIRDEIWEGYLNIGYPNNLIAREWDNALSDDTVFDYSYIYDDYDGFDSEYISNIKTWDFCCFSGKLSVILQKIGNNVSYKLQYKKNLYSEDFISLLGNRILRVLGAVCANPDIKIEDIDIFMPDEYALLEKYENETHFFDFKNECIADLFEEKVTGHLEKTAVITDDRTYSYKEINTMANHVAQTILETQDGSVSKVAALYMERSIEMVVTIIGILKAGWTFLPMDFSYTQDKIRYIEQDAAVDLFFTTDSHIEKLSEITKKPLISVQEVIKDSSEIANPIIKRNPKDLAYIEYTSGSTGEPKGVMIENASIVNTVKDLERRFPLQEKDVYMLKTSVTFDIFGTELYGWIVGKGALYILNAGLEMDIFAILDAIESNKISHINFVPSMLQIFLDCLEDETNIEKVQSLKWIFTGGEAINHNLVRRFLDLNLHATLENVYGPTEATMWASNYKLDHVDDSLNVPIGKALNEYRLYVVNKNMKKLPVMVPGELCISGPGLARGYLNKSELMQKVFVENPFYQKGEEEYYKKLYKTGDLVRMLPDGNYEFLGRKDTQVKINGIRIELGEIEAVFSRYAGISNVVAMLDDTVESNVKVVLFYCSAHGEIDEDKLAEFAEENLSLALIPSKYVFLDKIPRTLSEKVDRNSLQKMLKTAHETSKRVSTPQNILEKEILAVWKEILGNAFISVDDNFFNVGGHSIALIKVHQLLCQRLKRTFPITVLLNNPTIEGMAKVLSTDGSKNNEDSSEKMMVDSGAILDDIAIVGMAINVPGADSLHEFWDNLVAETDCIYDYTIEELEALGIDDKLINNPNYVKRKGRINGIDYFDNTFFHLSPGEVNMMSPQLRVLYKGVFQAMEDAGMSDGRYNSRTGVYVGASDDFVWYQDKLFGNERYSDTYQIYTQSTNHFMATRISHMFDLKGPAMSILTGCSTSLVTVHTAAKALQSKECDVAIAGGVTVELPNEGGYLYEPNLMFSKDGKCKPFDDKADGTIFSNGMGVVVLKRLTEARKDNDHIYALIKGSAIRNDGKEKLSYTAPSATGQALAMKAAYEDAKISPSSIGYIEAHGTGTKLGDPIEIDSLSSVFGNSKTDKPCIIGSVKGNIGHTDTAAGVVGLIKTALCLDNKYIPGTLNYETPNQNIDFEHTNFRVNKHGKPWTINKDDLPRRAAINSFGVGGTNVHIILEEDFSLKKHPNEEGNDRALFALSAASRKSLDYNMDSVAQYAKQSHVMDRNNMAWSLLNGRKDFLDNRGFFIIDNDGIAEKFSQKEFCFRENNKICFLFTGQGSQYQGMGRDLFKNHDSKVCEIYRKYVNKILDLLTEEEKKTLEQLLYGNDGSEQINQTQYSQLALFVTEYAMASTLTAFGIQPDILLGHSIGEVTAAAFAGVWRLEDAVKVVKQRGAFMQAQQEGAMLSVAIPREKADGYVSQVNDVWFSLNNTTNSCVIGGKKDRISQLQKLLEKDGIDSSILKTSHAFHTPMMEEASKAFKTLLQDIEMFEPRYPIIADLNGEYAQKGQLTDPDYWAMQIIKPVEFEAALSNALQEKNIIFFELAGRTLCSFVNKHYQKQVSHLCIACLRHPKETKNDVEVFLGALGKAWCAGVPVDLLHLFDKNNNKRVYIPPYCFDEKEFPVDDNHHTVKQTALHDKADNINYTEKVSLLKGREELSDAVIAAFKEVFEINDINLQSDFFKVGGDSMQAASLAAILGKGTGQQVTVAEIFSNTTPEALTELLLAKGQLPETDDQIQKINPVESREYYLTTPAQQRIYTLYMMDNKNLAYNLPSATMITGKLNIDKVKEACQKLIKRHDILRTSFEVVDNEVVQKINDACQLPVEVELATNSFDLSKIASEFIRPFSLDKAPLMRVKIIQHEEETLLLFDVHHIIADGTAVELLTRDFNEFYAGNLELKPLDIQYKDYAVWLEAYSKSDIIKQQKTYWLDNLSGELPILELESDYERPDVKSGEGKRFSFDISKSLSDAITIRAKELGVTNNILMMSAWNLVMAKYSGASDLIIGTSVSGRTNEAIKECIGMFVNMLAIRTFPQKDKTLYDYIQEVKYYITKALENQDFQFDTLVDSLSISRQSNRSPLFDVCFDYHNIEQFDLSLEGLTFKQEELDTGKIDYDLVLTCSEDSSHSISAFIDYSTALFSAETVGAYADSLIAILEQISFVDIDDTRECCIKDLHLTSEAELTAIETFNTLSQKSWNYNQSIISLLEKQVSLKNTETAIINSDGIEFSYKEVYEKIENLSLKLLKAGATKGSRICIVPERNENMIIALWAVMRIGATYVPIDVSYPKDRILEICSQSKASIVLGEAHRKSSFAERYQFIALDKEEAVESKNNITLPSVAELGSDPEELAYILFTSGSTGKPKGVKVTRKSLLNFIHDTIEKGLIGKSEDRVFSLTSPAFDIFGYEAIATLCSGSSLYICSSLEQLDAKKAGEKIVKYQLNHILGSVSRLRAFAENKEFASALAHLKYILAGGETFPVSFLNFLKSYTDARIFNLYGPTETTIWSTVKELTNADTVSIGKAIANTSLYIADKNGVTLPRGAWGELCIAGDGVADGYIDNEEETLKHFTHHKELQNLRIYKTGDRGRMLYDGEIELSGRLDYQVKVHGCRIELTEVEKAVLQCPLVSHAVALVDKNDVNDQLILFYTGTKDSEKEIKSFIAKTLPVYMIADKIIYLDEMPLNINGKTDRAALQLKLSNEDDEKHAQADQANGISRNVTSSDILAIWYDILHDNTITKDDNFFEAGGNSYSLMLVANRMSDLLGKTIELTLLFEYPTVNGISKYLNLDDELGVSAANTESVAAEEHSKQDMSITQQEQTLQSNQVAVVGLAGTFPGAGSVREFWNNILQGQESIKNVTEEELFASGISKIDIDNPNYVKAKGYLDSLDSFDYEFFGMTKRDAELMDPQIRLLMQCCYNALEDANCVVDKYDGDIALFAGSSSNFMWLSKFAAQEDIVNQFNTMTVNDKDFLTTQISYRLNLTGPSINVQTACSTSLVAICQAAQCILDGDAEMALAGGVSISFPQKEGYLWHENMIYSKDGHCRAFSDDASGTVSGDGCGIVVLKHLSRAMADGDAIYAVIDGFALNNDGVSKVGYTAPSVAGQKRVITKALAKSSATPKSIGYVEAHGTGTKLGDPIEVEALRQAWHSEQDSYCALGSVKSNVGHLDTAAGVASFIKTVNVLYHQVIPPQININKINPMLHLDSSPFYVSDKSMALSDRFNHAAVSSFGIGGTNAHVILRKKQMTDRMDINDDFGLFLISAKSEDSLLNTSKAVCNNISDNVADVAHTLAVGRREYPFRQAFVVSADSSRYDIAQNEEIFYVDDSVKKLTGICFTDTRDDIICDFARNLMISRARHEIVRDMRKLMSAFIEAEDDSITRITERVIYADRAINEGDFTPEELEITSKAIKEVLSRLVLNYNRADDDYFVVKSNASQEESMIKEPLKVFDRPIESQEFLMKLCGKLWVHGYPFNLEKMNPGKKCHVHGYVFKKNLLDSDVSLSSLSYLSEAAVSANSAQTPKEPAVVDNNNVSAVFQDIWKEILGENEFFDDRDFFDAGGDSLGVIRLASLIEKKLGVHLSQNEIFDAKTFGGIVDLIEKNRTFSPVQGEKMIANSINQEYEVTSSAQKRQYALQSIQKDSTAYNLAAAYIVDGTIDKLKIRNAVQQLADRHDSFRTSFYIKNGDIVQQIADTIDAPIVFEKQENITIQSCLDEFVKPFDLSKAPLVKMKVISLSKTKHYLLIDMHHIISDQSSLDILMKDFYKFYTGEAVDPLIFHYKDFAKWQNDKIQSGAVKKQLTYWMNQISEEAIQTGLQHDYLLPSERTYAGKKIRFNIGAGSKLNQFANKHQVTPYMVLFTALELLLWKYTGKDNFIIGTGIEGREKPELFNMMGMFVNTLPVCVNIDDKGSIEKQLQYTKKLIFSALENQDCQYEEIVDELRNELGITAPLINVLINYVTKGTQELEIDDLTLTPYESDDITAKFDLMFVIEKSEDNYAFQIEYATEMFSPETITQLGNRFITLLDIIINNAELKLEQLSIPLNNQERAIYAKVSNDRKSDSEKPLWKYFEESALQNSDKIAIKEGRKQLTYAQLLEKADILYTHLVNSGVNRGSRVSLVLDSGIEQIVAILAVLKAGASYVPIDSSFPQERIRYILKDSQSVGIITNKEYEGHYREEIDKIWNIDYIKEKASSCVDADEKICINDEAYVIYTSGTTGKPKGVSVSGKSILRIAYDMNFMSISAGDCILKLANFSFDASIFEIFTAILNGGYCLCVSKEGLLDLDAFKALIDSQKIHAAFFTTAFFNLIVDFNVDLLKGIDFILIGGEALSVRHMKKALEVVGSNHLINVYGPTETTVFATYYPVNDIADNAASIPIGHAITDTQLYVLDTSNRLLPSGIPGELCIGGSGVSNGYINDPERTKQHFQTLSFDTSVEGERIYHSGDRVIMREDGEIIYLGRIDSQVKINGFRIELGEIERYFKSIEGIKESAVIVKIDDREAKSLTAFYTISDDNYSYLTPDYIASYLKNLAPDYLIPSEIIKIDEMPLNVNRKIDKKKLSLLTNSKTLPAVESESKTKDLSIAYILSLFKEVLNSDDIQEKDNFFLSGGTSIKAIVLEQKLKTAGFDISVSEIINHPTAKELYNLHHFEHHIDDKEPSKEQPLKQVTAAELYGLSEYIYYSLTIIGEMMGKMENRNEFPMTPIQKLQKNIVNRASGMSFNIRTNKGETVIRTALAEEILRHQLLHSSINVQEERLSEKNVNISKEELAQYIPYKDMSAYDQLSTERFENIIYERLLAEDFSGDDMPWKLCLIKEDNENYMVLWGIDHIIFDGMSSNIIKDELLLLINGQVDKLPKVQKYSDYEQDIRRVASSSQETSLLISWLKQNKECMAIFNQNSGDVKSIELTLPIDNKSDNLVMFTLQNVISLLSRYLAKDEIPLMLVEYGRHINSHDYHSCVGEFLDLIPLIINQRIDNDNFEKLLKNHQGKNSVSQLIKAINKQEFIYHGIGQFLIWNYQGYVSSRDRDAYKKANPLQDGHASIAEIGITAGYDDESIFIHIESQNGLDEKKLMKAMSKTQLEISRP</sequence>
<dbReference type="NCBIfam" id="NF003417">
    <property type="entry name" value="PRK04813.1"/>
    <property type="match status" value="3"/>
</dbReference>
<dbReference type="InterPro" id="IPR014030">
    <property type="entry name" value="Ketoacyl_synth_N"/>
</dbReference>
<gene>
    <name evidence="9" type="primary">pksN</name>
    <name evidence="9" type="ORF">NCTC11391_00284</name>
</gene>
<dbReference type="RefSeq" id="WP_115324807.1">
    <property type="nucleotide sequence ID" value="NZ_UHFA01000002.1"/>
</dbReference>
<dbReference type="GO" id="GO:0043041">
    <property type="term" value="P:amino acid activation for nonribosomal peptide biosynthetic process"/>
    <property type="evidence" value="ECO:0007669"/>
    <property type="project" value="TreeGrafter"/>
</dbReference>
<dbReference type="InterPro" id="IPR006162">
    <property type="entry name" value="Ppantetheine_attach_site"/>
</dbReference>
<dbReference type="Gene3D" id="3.30.559.10">
    <property type="entry name" value="Chloramphenicol acetyltransferase-like domain"/>
    <property type="match status" value="4"/>
</dbReference>
<dbReference type="PANTHER" id="PTHR45527">
    <property type="entry name" value="NONRIBOSOMAL PEPTIDE SYNTHETASE"/>
    <property type="match status" value="1"/>
</dbReference>
<dbReference type="PROSITE" id="PS00012">
    <property type="entry name" value="PHOSPHOPANTETHEINE"/>
    <property type="match status" value="1"/>
</dbReference>
<organism evidence="9 10">
    <name type="scientific">Streptococcus downei MFe28</name>
    <dbReference type="NCBI Taxonomy" id="764290"/>
    <lineage>
        <taxon>Bacteria</taxon>
        <taxon>Bacillati</taxon>
        <taxon>Bacillota</taxon>
        <taxon>Bacilli</taxon>
        <taxon>Lactobacillales</taxon>
        <taxon>Streptococcaceae</taxon>
        <taxon>Streptococcus</taxon>
    </lineage>
</organism>
<dbReference type="Gene3D" id="3.30.300.30">
    <property type="match status" value="3"/>
</dbReference>
<evidence type="ECO:0000256" key="1">
    <source>
        <dbReference type="ARBA" id="ARBA00001957"/>
    </source>
</evidence>
<dbReference type="InterPro" id="IPR032821">
    <property type="entry name" value="PKS_assoc"/>
</dbReference>
<dbReference type="Gene3D" id="3.40.50.980">
    <property type="match status" value="4"/>
</dbReference>
<dbReference type="SUPFAM" id="SSF52777">
    <property type="entry name" value="CoA-dependent acyltransferases"/>
    <property type="match status" value="7"/>
</dbReference>
<feature type="domain" description="Ketosynthase family 3 (KS3)" evidence="8">
    <location>
        <begin position="3131"/>
        <end position="3551"/>
    </location>
</feature>
<evidence type="ECO:0000256" key="4">
    <source>
        <dbReference type="ARBA" id="ARBA00022679"/>
    </source>
</evidence>
<dbReference type="Gene3D" id="3.30.70.250">
    <property type="entry name" value="Malonyl-CoA ACP transacylase, ACP-binding"/>
    <property type="match status" value="1"/>
</dbReference>
<comment type="cofactor">
    <cofactor evidence="1">
        <name>pantetheine 4'-phosphate</name>
        <dbReference type="ChEBI" id="CHEBI:47942"/>
    </cofactor>
</comment>
<dbReference type="PROSITE" id="PS00455">
    <property type="entry name" value="AMP_BINDING"/>
    <property type="match status" value="2"/>
</dbReference>
<dbReference type="PANTHER" id="PTHR45527:SF1">
    <property type="entry name" value="FATTY ACID SYNTHASE"/>
    <property type="match status" value="1"/>
</dbReference>
<evidence type="ECO:0000313" key="10">
    <source>
        <dbReference type="Proteomes" id="UP000254082"/>
    </source>
</evidence>
<dbReference type="Gene3D" id="3.40.47.10">
    <property type="match status" value="2"/>
</dbReference>
<dbReference type="Pfam" id="PF00501">
    <property type="entry name" value="AMP-binding"/>
    <property type="match status" value="3"/>
</dbReference>
<dbReference type="InterPro" id="IPR045851">
    <property type="entry name" value="AMP-bd_C_sf"/>
</dbReference>
<dbReference type="Proteomes" id="UP000254082">
    <property type="component" value="Unassembled WGS sequence"/>
</dbReference>
<dbReference type="Gene3D" id="1.10.1200.10">
    <property type="entry name" value="ACP-like"/>
    <property type="match status" value="5"/>
</dbReference>
<dbReference type="PROSITE" id="PS52004">
    <property type="entry name" value="KS3_2"/>
    <property type="match status" value="2"/>
</dbReference>
<dbReference type="InterPro" id="IPR023213">
    <property type="entry name" value="CAT-like_dom_sf"/>
</dbReference>
<dbReference type="InterPro" id="IPR020845">
    <property type="entry name" value="AMP-binding_CS"/>
</dbReference>